<name>A0A1W1HLA4_9BACT</name>
<gene>
    <name evidence="3" type="ORF">MTBBW1_980010</name>
</gene>
<dbReference type="PANTHER" id="PTHR21621:SF0">
    <property type="entry name" value="BETA-CITRYLGLUTAMATE SYNTHASE B-RELATED"/>
    <property type="match status" value="1"/>
</dbReference>
<dbReference type="PANTHER" id="PTHR21621">
    <property type="entry name" value="RIBOSOMAL PROTEIN S6 MODIFICATION PROTEIN"/>
    <property type="match status" value="1"/>
</dbReference>
<dbReference type="SUPFAM" id="SSF56059">
    <property type="entry name" value="Glutathione synthetase ATP-binding domain-like"/>
    <property type="match status" value="1"/>
</dbReference>
<dbReference type="EC" id="4.2.1.19" evidence="3"/>
<evidence type="ECO:0000313" key="3">
    <source>
        <dbReference type="EMBL" id="SLM33261.1"/>
    </source>
</evidence>
<protein>
    <submittedName>
        <fullName evidence="3">RimK1</fullName>
        <ecNumber evidence="3">4.2.1.19</ecNumber>
    </submittedName>
</protein>
<evidence type="ECO:0000313" key="4">
    <source>
        <dbReference type="Proteomes" id="UP000191931"/>
    </source>
</evidence>
<dbReference type="InterPro" id="IPR013651">
    <property type="entry name" value="ATP-grasp_RimK-type"/>
</dbReference>
<accession>A0A1W1HLA4</accession>
<dbReference type="InterPro" id="IPR011761">
    <property type="entry name" value="ATP-grasp"/>
</dbReference>
<dbReference type="GO" id="GO:0005524">
    <property type="term" value="F:ATP binding"/>
    <property type="evidence" value="ECO:0007669"/>
    <property type="project" value="UniProtKB-UniRule"/>
</dbReference>
<proteinExistence type="predicted"/>
<dbReference type="PROSITE" id="PS50975">
    <property type="entry name" value="ATP_GRASP"/>
    <property type="match status" value="1"/>
</dbReference>
<dbReference type="RefSeq" id="WP_245809345.1">
    <property type="nucleotide sequence ID" value="NZ_LT828544.1"/>
</dbReference>
<keyword evidence="1" id="KW-0067">ATP-binding</keyword>
<dbReference type="Gene3D" id="3.30.470.20">
    <property type="entry name" value="ATP-grasp fold, B domain"/>
    <property type="match status" value="1"/>
</dbReference>
<dbReference type="Pfam" id="PF08443">
    <property type="entry name" value="RimK"/>
    <property type="match status" value="1"/>
</dbReference>
<reference evidence="3 4" key="1">
    <citation type="submission" date="2017-03" db="EMBL/GenBank/DDBJ databases">
        <authorList>
            <person name="Afonso C.L."/>
            <person name="Miller P.J."/>
            <person name="Scott M.A."/>
            <person name="Spackman E."/>
            <person name="Goraichik I."/>
            <person name="Dimitrov K.M."/>
            <person name="Suarez D.L."/>
            <person name="Swayne D.E."/>
        </authorList>
    </citation>
    <scope>NUCLEOTIDE SEQUENCE [LARGE SCALE GENOMIC DNA]</scope>
    <source>
        <strain evidence="3">PRJEB14757</strain>
    </source>
</reference>
<sequence>MSSLYRTNDAFESTHNIAIGMRLAKCRNVITIGFKPNFSDYSDGDAKLIQNADKIFYPTAFYADIFEAMGKKIFPSLNTYAFVQDKIRQSAMFNMHGIPHPFTKVFYGNNQKKKIMDFFNLPFIAKNPRGSSMGRGVYLILCQNDLKEYLTSNAGPAYIQQYCPHDKDIRVVVIGKKVVLAYWRIIKGMDFRANISCGGDISFNDLPGEALSLALKTAIKCQWDDVGIDLVEHKGQFMVIEANMKYGKKGFIKAGINYHNLLENLIAKGDI</sequence>
<keyword evidence="1" id="KW-0547">Nucleotide-binding</keyword>
<dbReference type="GO" id="GO:0046872">
    <property type="term" value="F:metal ion binding"/>
    <property type="evidence" value="ECO:0007669"/>
    <property type="project" value="InterPro"/>
</dbReference>
<keyword evidence="3" id="KW-0456">Lyase</keyword>
<dbReference type="GO" id="GO:0016879">
    <property type="term" value="F:ligase activity, forming carbon-nitrogen bonds"/>
    <property type="evidence" value="ECO:0007669"/>
    <property type="project" value="TreeGrafter"/>
</dbReference>
<evidence type="ECO:0000256" key="1">
    <source>
        <dbReference type="PROSITE-ProRule" id="PRU00409"/>
    </source>
</evidence>
<dbReference type="AlphaFoldDB" id="A0A1W1HLA4"/>
<evidence type="ECO:0000259" key="2">
    <source>
        <dbReference type="PROSITE" id="PS50975"/>
    </source>
</evidence>
<dbReference type="STRING" id="1246637.MTBBW1_980010"/>
<feature type="domain" description="ATP-grasp" evidence="2">
    <location>
        <begin position="90"/>
        <end position="270"/>
    </location>
</feature>
<dbReference type="Proteomes" id="UP000191931">
    <property type="component" value="Unassembled WGS sequence"/>
</dbReference>
<organism evidence="3 4">
    <name type="scientific">Desulfamplus magnetovallimortis</name>
    <dbReference type="NCBI Taxonomy" id="1246637"/>
    <lineage>
        <taxon>Bacteria</taxon>
        <taxon>Pseudomonadati</taxon>
        <taxon>Thermodesulfobacteriota</taxon>
        <taxon>Desulfobacteria</taxon>
        <taxon>Desulfobacterales</taxon>
        <taxon>Desulfobacteraceae</taxon>
        <taxon>Desulfamplus</taxon>
    </lineage>
</organism>
<keyword evidence="4" id="KW-1185">Reference proteome</keyword>
<dbReference type="GO" id="GO:0004424">
    <property type="term" value="F:imidazoleglycerol-phosphate dehydratase activity"/>
    <property type="evidence" value="ECO:0007669"/>
    <property type="project" value="UniProtKB-EC"/>
</dbReference>
<dbReference type="GO" id="GO:0005737">
    <property type="term" value="C:cytoplasm"/>
    <property type="evidence" value="ECO:0007669"/>
    <property type="project" value="TreeGrafter"/>
</dbReference>
<dbReference type="EMBL" id="FWEV01000345">
    <property type="protein sequence ID" value="SLM33261.1"/>
    <property type="molecule type" value="Genomic_DNA"/>
</dbReference>